<accession>A0A1F8GUK8</accession>
<reference evidence="9 10" key="1">
    <citation type="journal article" date="2016" name="Nat. Commun.">
        <title>Thousands of microbial genomes shed light on interconnected biogeochemical processes in an aquifer system.</title>
        <authorList>
            <person name="Anantharaman K."/>
            <person name="Brown C.T."/>
            <person name="Hug L.A."/>
            <person name="Sharon I."/>
            <person name="Castelle C.J."/>
            <person name="Probst A.J."/>
            <person name="Thomas B.C."/>
            <person name="Singh A."/>
            <person name="Wilkins M.J."/>
            <person name="Karaoz U."/>
            <person name="Brodie E.L."/>
            <person name="Williams K.H."/>
            <person name="Hubbard S.S."/>
            <person name="Banfield J.F."/>
        </authorList>
    </citation>
    <scope>NUCLEOTIDE SEQUENCE [LARGE SCALE GENOMIC DNA]</scope>
</reference>
<dbReference type="InterPro" id="IPR003753">
    <property type="entry name" value="Exonuc_VII_L"/>
</dbReference>
<name>A0A1F8GUK8_9BACT</name>
<dbReference type="GO" id="GO:0009318">
    <property type="term" value="C:exodeoxyribonuclease VII complex"/>
    <property type="evidence" value="ECO:0007669"/>
    <property type="project" value="UniProtKB-UniRule"/>
</dbReference>
<dbReference type="Pfam" id="PF02601">
    <property type="entry name" value="Exonuc_VII_L"/>
    <property type="match status" value="1"/>
</dbReference>
<dbReference type="CDD" id="cd04489">
    <property type="entry name" value="ExoVII_LU_OBF"/>
    <property type="match status" value="1"/>
</dbReference>
<keyword evidence="2 5" id="KW-0540">Nuclease</keyword>
<dbReference type="GO" id="GO:0006308">
    <property type="term" value="P:DNA catabolic process"/>
    <property type="evidence" value="ECO:0007669"/>
    <property type="project" value="UniProtKB-UniRule"/>
</dbReference>
<dbReference type="Pfam" id="PF13742">
    <property type="entry name" value="tRNA_anti_2"/>
    <property type="match status" value="1"/>
</dbReference>
<dbReference type="AlphaFoldDB" id="A0A1F8GUK8"/>
<evidence type="ECO:0000256" key="5">
    <source>
        <dbReference type="HAMAP-Rule" id="MF_00378"/>
    </source>
</evidence>
<comment type="subunit">
    <text evidence="5">Heterooligomer composed of large and small subunits.</text>
</comment>
<comment type="similarity">
    <text evidence="5 6">Belongs to the XseA family.</text>
</comment>
<evidence type="ECO:0000256" key="3">
    <source>
        <dbReference type="ARBA" id="ARBA00022801"/>
    </source>
</evidence>
<dbReference type="STRING" id="1802701.A3A33_01810"/>
<proteinExistence type="inferred from homology"/>
<protein>
    <recommendedName>
        <fullName evidence="5">Exodeoxyribonuclease 7 large subunit</fullName>
        <ecNumber evidence="5">3.1.11.6</ecNumber>
    </recommendedName>
    <alternativeName>
        <fullName evidence="5">Exodeoxyribonuclease VII large subunit</fullName>
        <shortName evidence="5">Exonuclease VII large subunit</shortName>
    </alternativeName>
</protein>
<evidence type="ECO:0000256" key="2">
    <source>
        <dbReference type="ARBA" id="ARBA00022722"/>
    </source>
</evidence>
<keyword evidence="3 5" id="KW-0378">Hydrolase</keyword>
<comment type="catalytic activity">
    <reaction evidence="5 6">
        <text>Exonucleolytic cleavage in either 5'- to 3'- or 3'- to 5'-direction to yield nucleoside 5'-phosphates.</text>
        <dbReference type="EC" id="3.1.11.6"/>
    </reaction>
</comment>
<dbReference type="GO" id="GO:0005737">
    <property type="term" value="C:cytoplasm"/>
    <property type="evidence" value="ECO:0007669"/>
    <property type="project" value="UniProtKB-SubCell"/>
</dbReference>
<evidence type="ECO:0000313" key="9">
    <source>
        <dbReference type="EMBL" id="OGN28981.1"/>
    </source>
</evidence>
<feature type="domain" description="Exonuclease VII large subunit C-terminal" evidence="7">
    <location>
        <begin position="132"/>
        <end position="325"/>
    </location>
</feature>
<dbReference type="PANTHER" id="PTHR30008:SF0">
    <property type="entry name" value="EXODEOXYRIBONUCLEASE 7 LARGE SUBUNIT"/>
    <property type="match status" value="1"/>
</dbReference>
<dbReference type="PANTHER" id="PTHR30008">
    <property type="entry name" value="EXODEOXYRIBONUCLEASE 7 LARGE SUBUNIT"/>
    <property type="match status" value="1"/>
</dbReference>
<dbReference type="EC" id="3.1.11.6" evidence="5"/>
<dbReference type="GO" id="GO:0003676">
    <property type="term" value="F:nucleic acid binding"/>
    <property type="evidence" value="ECO:0007669"/>
    <property type="project" value="InterPro"/>
</dbReference>
<dbReference type="HAMAP" id="MF_00378">
    <property type="entry name" value="Exonuc_7_L"/>
    <property type="match status" value="1"/>
</dbReference>
<keyword evidence="4 5" id="KW-0269">Exonuclease</keyword>
<evidence type="ECO:0000313" key="10">
    <source>
        <dbReference type="Proteomes" id="UP000179047"/>
    </source>
</evidence>
<organism evidence="9 10">
    <name type="scientific">Candidatus Yanofskybacteria bacterium RIFCSPLOWO2_01_FULL_49_25</name>
    <dbReference type="NCBI Taxonomy" id="1802701"/>
    <lineage>
        <taxon>Bacteria</taxon>
        <taxon>Candidatus Yanofskyibacteriota</taxon>
    </lineage>
</organism>
<sequence length="393" mass="43384">MQSGFNFSSYQNDNELTVSEFLKQLNVSLRRYRVLVAGEITGRVNRRGAVTYFSLHDPEEEAVLQCMAFNNILDSVGIELEEGMAIKVGGYPEIWERSGNFSFKAFEILLTGEGALKKQFQALLKKLEFEGLFDPKYKKPLPRFAKHVGLITAEGREAQTDFLTHLAKRGLSVELYDVRVEGAQAVEQIVEAIEYFNEHTFAPTGASGPASRPEVLVLTRGGGSLESLQAFNAEAVVRAIFASQIPIISAVGHEKDVTVADFVADVRASTPTHAGKIISEDWERASVDLEQLQTGIVHGAQNIIVSWRNTLETLSSGITTSFEYYFDSFKLRLVDFSTKLNLVSPELKLKQGYSIVLAGDGSVIKSVDQLAVGDRVKLRLHKGTAGANIYEKN</sequence>
<dbReference type="Proteomes" id="UP000179047">
    <property type="component" value="Unassembled WGS sequence"/>
</dbReference>
<dbReference type="InterPro" id="IPR020579">
    <property type="entry name" value="Exonuc_VII_lsu_C"/>
</dbReference>
<gene>
    <name evidence="5" type="primary">xseA</name>
    <name evidence="9" type="ORF">A3A33_01810</name>
</gene>
<evidence type="ECO:0000259" key="8">
    <source>
        <dbReference type="Pfam" id="PF13742"/>
    </source>
</evidence>
<comment type="function">
    <text evidence="5">Bidirectionally degrades single-stranded DNA into large acid-insoluble oligonucleotides, which are then degraded further into small acid-soluble oligonucleotides.</text>
</comment>
<evidence type="ECO:0000256" key="1">
    <source>
        <dbReference type="ARBA" id="ARBA00022490"/>
    </source>
</evidence>
<evidence type="ECO:0000259" key="7">
    <source>
        <dbReference type="Pfam" id="PF02601"/>
    </source>
</evidence>
<keyword evidence="1 5" id="KW-0963">Cytoplasm</keyword>
<comment type="subcellular location">
    <subcellularLocation>
        <location evidence="5 6">Cytoplasm</location>
    </subcellularLocation>
</comment>
<comment type="caution">
    <text evidence="9">The sequence shown here is derived from an EMBL/GenBank/DDBJ whole genome shotgun (WGS) entry which is preliminary data.</text>
</comment>
<dbReference type="GO" id="GO:0008855">
    <property type="term" value="F:exodeoxyribonuclease VII activity"/>
    <property type="evidence" value="ECO:0007669"/>
    <property type="project" value="UniProtKB-UniRule"/>
</dbReference>
<dbReference type="EMBL" id="MGKP01000011">
    <property type="protein sequence ID" value="OGN28981.1"/>
    <property type="molecule type" value="Genomic_DNA"/>
</dbReference>
<evidence type="ECO:0000256" key="4">
    <source>
        <dbReference type="ARBA" id="ARBA00022839"/>
    </source>
</evidence>
<evidence type="ECO:0000256" key="6">
    <source>
        <dbReference type="RuleBase" id="RU004355"/>
    </source>
</evidence>
<dbReference type="NCBIfam" id="TIGR00237">
    <property type="entry name" value="xseA"/>
    <property type="match status" value="1"/>
</dbReference>
<feature type="domain" description="OB-fold nucleic acid binding" evidence="8">
    <location>
        <begin position="16"/>
        <end position="108"/>
    </location>
</feature>
<dbReference type="InterPro" id="IPR025824">
    <property type="entry name" value="OB-fold_nuc-bd_dom"/>
</dbReference>